<dbReference type="Proteomes" id="UP001066276">
    <property type="component" value="Chromosome 9"/>
</dbReference>
<reference evidence="1" key="1">
    <citation type="journal article" date="2022" name="bioRxiv">
        <title>Sequencing and chromosome-scale assembly of the giantPleurodeles waltlgenome.</title>
        <authorList>
            <person name="Brown T."/>
            <person name="Elewa A."/>
            <person name="Iarovenko S."/>
            <person name="Subramanian E."/>
            <person name="Araus A.J."/>
            <person name="Petzold A."/>
            <person name="Susuki M."/>
            <person name="Suzuki K.-i.T."/>
            <person name="Hayashi T."/>
            <person name="Toyoda A."/>
            <person name="Oliveira C."/>
            <person name="Osipova E."/>
            <person name="Leigh N.D."/>
            <person name="Simon A."/>
            <person name="Yun M.H."/>
        </authorList>
    </citation>
    <scope>NUCLEOTIDE SEQUENCE</scope>
    <source>
        <strain evidence="1">20211129_DDA</strain>
        <tissue evidence="1">Liver</tissue>
    </source>
</reference>
<sequence>MMLAGACCRVQAQDAEEPTGNGFRTVAVQSHGFRTVAGQDALVSAGEAVPACPRTVQSHGFRTVAGQDALVSAGEAVPACPRTVQSHGFRTVAGQDALVSAGGAPLHANGQHNPQGSVGPGCDLLHGLAP</sequence>
<keyword evidence="2" id="KW-1185">Reference proteome</keyword>
<evidence type="ECO:0000313" key="2">
    <source>
        <dbReference type="Proteomes" id="UP001066276"/>
    </source>
</evidence>
<accession>A0AAV7MKV8</accession>
<gene>
    <name evidence="1" type="ORF">NDU88_000557</name>
</gene>
<comment type="caution">
    <text evidence="1">The sequence shown here is derived from an EMBL/GenBank/DDBJ whole genome shotgun (WGS) entry which is preliminary data.</text>
</comment>
<dbReference type="AlphaFoldDB" id="A0AAV7MKV8"/>
<evidence type="ECO:0000313" key="1">
    <source>
        <dbReference type="EMBL" id="KAJ1103129.1"/>
    </source>
</evidence>
<protein>
    <submittedName>
        <fullName evidence="1">Uncharacterized protein</fullName>
    </submittedName>
</protein>
<name>A0AAV7MKV8_PLEWA</name>
<proteinExistence type="predicted"/>
<dbReference type="EMBL" id="JANPWB010000013">
    <property type="protein sequence ID" value="KAJ1103129.1"/>
    <property type="molecule type" value="Genomic_DNA"/>
</dbReference>
<organism evidence="1 2">
    <name type="scientific">Pleurodeles waltl</name>
    <name type="common">Iberian ribbed newt</name>
    <dbReference type="NCBI Taxonomy" id="8319"/>
    <lineage>
        <taxon>Eukaryota</taxon>
        <taxon>Metazoa</taxon>
        <taxon>Chordata</taxon>
        <taxon>Craniata</taxon>
        <taxon>Vertebrata</taxon>
        <taxon>Euteleostomi</taxon>
        <taxon>Amphibia</taxon>
        <taxon>Batrachia</taxon>
        <taxon>Caudata</taxon>
        <taxon>Salamandroidea</taxon>
        <taxon>Salamandridae</taxon>
        <taxon>Pleurodelinae</taxon>
        <taxon>Pleurodeles</taxon>
    </lineage>
</organism>